<keyword evidence="6" id="KW-0238">DNA-binding</keyword>
<evidence type="ECO:0000256" key="5">
    <source>
        <dbReference type="ARBA" id="ARBA00023015"/>
    </source>
</evidence>
<keyword evidence="3" id="KW-0863">Zinc-finger</keyword>
<dbReference type="EMBL" id="HBUF01571309">
    <property type="protein sequence ID" value="CAG6766673.1"/>
    <property type="molecule type" value="Transcribed_RNA"/>
</dbReference>
<proteinExistence type="predicted"/>
<evidence type="ECO:0000313" key="11">
    <source>
        <dbReference type="EMBL" id="CAG6766676.1"/>
    </source>
</evidence>
<name>A0A8D9EUS1_9HEMI</name>
<reference evidence="11" key="1">
    <citation type="submission" date="2021-05" db="EMBL/GenBank/DDBJ databases">
        <authorList>
            <person name="Alioto T."/>
            <person name="Alioto T."/>
            <person name="Gomez Garrido J."/>
        </authorList>
    </citation>
    <scope>NUCLEOTIDE SEQUENCE</scope>
</reference>
<feature type="region of interest" description="Disordered" evidence="9">
    <location>
        <begin position="162"/>
        <end position="206"/>
    </location>
</feature>
<accession>A0A8D9EUS1</accession>
<dbReference type="InterPro" id="IPR052253">
    <property type="entry name" value="CR1/CR2-DNA-binding_regulator"/>
</dbReference>
<dbReference type="AlphaFoldDB" id="A0A8D9EUS1"/>
<evidence type="ECO:0000256" key="9">
    <source>
        <dbReference type="SAM" id="MobiDB-lite"/>
    </source>
</evidence>
<dbReference type="GO" id="GO:0008270">
    <property type="term" value="F:zinc ion binding"/>
    <property type="evidence" value="ECO:0007669"/>
    <property type="project" value="UniProtKB-KW"/>
</dbReference>
<protein>
    <submittedName>
        <fullName evidence="11">Zinc finger protein 395</fullName>
    </submittedName>
</protein>
<evidence type="ECO:0000256" key="2">
    <source>
        <dbReference type="ARBA" id="ARBA00022723"/>
    </source>
</evidence>
<keyword evidence="8" id="KW-0539">Nucleus</keyword>
<evidence type="ECO:0000256" key="4">
    <source>
        <dbReference type="ARBA" id="ARBA00022833"/>
    </source>
</evidence>
<dbReference type="PANTHER" id="PTHR13006">
    <property type="entry name" value="PAPILLOMAVIRUS REGULATORY FACTOR PRF-1"/>
    <property type="match status" value="1"/>
</dbReference>
<dbReference type="EMBL" id="HBUF01571311">
    <property type="protein sequence ID" value="CAG6766676.1"/>
    <property type="molecule type" value="Transcribed_RNA"/>
</dbReference>
<evidence type="ECO:0000256" key="6">
    <source>
        <dbReference type="ARBA" id="ARBA00023125"/>
    </source>
</evidence>
<dbReference type="GO" id="GO:0003700">
    <property type="term" value="F:DNA-binding transcription factor activity"/>
    <property type="evidence" value="ECO:0007669"/>
    <property type="project" value="TreeGrafter"/>
</dbReference>
<evidence type="ECO:0000259" key="10">
    <source>
        <dbReference type="Pfam" id="PF15997"/>
    </source>
</evidence>
<keyword evidence="4" id="KW-0862">Zinc</keyword>
<keyword evidence="2" id="KW-0479">Metal-binding</keyword>
<dbReference type="InterPro" id="IPR031940">
    <property type="entry name" value="DUF4772"/>
</dbReference>
<feature type="region of interest" description="Disordered" evidence="9">
    <location>
        <begin position="228"/>
        <end position="319"/>
    </location>
</feature>
<dbReference type="SMART" id="SM01366">
    <property type="entry name" value="c-clamp"/>
    <property type="match status" value="1"/>
</dbReference>
<evidence type="ECO:0000256" key="3">
    <source>
        <dbReference type="ARBA" id="ARBA00022771"/>
    </source>
</evidence>
<comment type="subcellular location">
    <subcellularLocation>
        <location evidence="1">Nucleus</location>
    </subcellularLocation>
</comment>
<organism evidence="11">
    <name type="scientific">Cacopsylla melanoneura</name>
    <dbReference type="NCBI Taxonomy" id="428564"/>
    <lineage>
        <taxon>Eukaryota</taxon>
        <taxon>Metazoa</taxon>
        <taxon>Ecdysozoa</taxon>
        <taxon>Arthropoda</taxon>
        <taxon>Hexapoda</taxon>
        <taxon>Insecta</taxon>
        <taxon>Pterygota</taxon>
        <taxon>Neoptera</taxon>
        <taxon>Paraneoptera</taxon>
        <taxon>Hemiptera</taxon>
        <taxon>Sternorrhyncha</taxon>
        <taxon>Psylloidea</taxon>
        <taxon>Psyllidae</taxon>
        <taxon>Psyllinae</taxon>
        <taxon>Cacopsylla</taxon>
    </lineage>
</organism>
<sequence>MSTGKRIAKRSIIGTRVCAPGDDGKFYSGVIHAVKTPSNCSDIFTTVGMKYSIRFDPPLPQGAAWNREYRDTELIGPGFQSVQNFHLLPGQKVYLTFNGREISGDIVQHDVNMDEVSVLICPPGYEGVIEMKKRLEEVRLLESRKSARLMDQDTDFARLADVGTDRKRTTGTSTSSSQHIDVPSVAPQQGSRKRRTSTSQDEYKEEMNECTAALVLMKLSGSPHSPSITGLPGWVEPPSPSPSFSDGGVSWRSSTPSPPLSDWMGSATTLDEGIDMDDGGDFEQELPKKKKFQSSSPISNSSSGCGLNDKSSSSSSSSSSHVYQCTWPKCYFVTSSLSTVEDHVRQSHLKLGPKKERIGTEDDDDSDLSDHEEEFYYTEVEFDLSNSPPTMSHMDMCRPPMEDPEYQKNLSKPGLVVPSSACLYSSHSSGGGGGPGPILIPKVNNYHQTYSPWSFSAPSTSSGAHSPLKYMKLSYASAPLSGKLPSSPTRKVRGDTKKCRKVYGMEHRDLWCTQCKWKKACSRFGD</sequence>
<dbReference type="GO" id="GO:0006357">
    <property type="term" value="P:regulation of transcription by RNA polymerase II"/>
    <property type="evidence" value="ECO:0007669"/>
    <property type="project" value="TreeGrafter"/>
</dbReference>
<feature type="compositionally biased region" description="Acidic residues" evidence="9">
    <location>
        <begin position="272"/>
        <end position="284"/>
    </location>
</feature>
<feature type="compositionally biased region" description="Low complexity" evidence="9">
    <location>
        <begin position="294"/>
        <end position="303"/>
    </location>
</feature>
<dbReference type="Pfam" id="PF15997">
    <property type="entry name" value="DUF4772"/>
    <property type="match status" value="1"/>
</dbReference>
<dbReference type="PANTHER" id="PTHR13006:SF9">
    <property type="entry name" value="GLUCOSE TRANSPORTER 4 ENHANCER FACTOR, ISOFORM G"/>
    <property type="match status" value="1"/>
</dbReference>
<keyword evidence="7" id="KW-0804">Transcription</keyword>
<feature type="domain" description="DUF4772" evidence="10">
    <location>
        <begin position="5"/>
        <end position="121"/>
    </location>
</feature>
<evidence type="ECO:0000256" key="7">
    <source>
        <dbReference type="ARBA" id="ARBA00023163"/>
    </source>
</evidence>
<dbReference type="EMBL" id="HBUF01571310">
    <property type="protein sequence ID" value="CAG6766674.1"/>
    <property type="molecule type" value="Transcribed_RNA"/>
</dbReference>
<dbReference type="GO" id="GO:0005634">
    <property type="term" value="C:nucleus"/>
    <property type="evidence" value="ECO:0007669"/>
    <property type="project" value="UniProtKB-SubCell"/>
</dbReference>
<evidence type="ECO:0000256" key="8">
    <source>
        <dbReference type="ARBA" id="ARBA00023242"/>
    </source>
</evidence>
<evidence type="ECO:0000256" key="1">
    <source>
        <dbReference type="ARBA" id="ARBA00004123"/>
    </source>
</evidence>
<keyword evidence="5" id="KW-0805">Transcription regulation</keyword>
<dbReference type="GO" id="GO:0000978">
    <property type="term" value="F:RNA polymerase II cis-regulatory region sequence-specific DNA binding"/>
    <property type="evidence" value="ECO:0007669"/>
    <property type="project" value="TreeGrafter"/>
</dbReference>